<keyword evidence="2" id="KW-0812">Transmembrane</keyword>
<feature type="region of interest" description="Disordered" evidence="1">
    <location>
        <begin position="86"/>
        <end position="154"/>
    </location>
</feature>
<dbReference type="RefSeq" id="WP_088258893.1">
    <property type="nucleotide sequence ID" value="NZ_NIDE01000017.1"/>
</dbReference>
<comment type="caution">
    <text evidence="3">The sequence shown here is derived from an EMBL/GenBank/DDBJ whole genome shotgun (WGS) entry which is preliminary data.</text>
</comment>
<dbReference type="AlphaFoldDB" id="A0A225DEJ3"/>
<sequence length="154" mass="15262">MGDDREPREPAAARREHRPADPVAVGLTTAVAAGVFVARWWLLRRGTLLAAAGLGLGVGLLGVVGGPAARTAVAVLAAAADVLGATDASGPAPPTSKTVNPVSHAGRTAARTQPRGFARGSQPGSAPSGVGLIAHPNQATSPPLSTVCSQGERS</sequence>
<keyword evidence="2" id="KW-0472">Membrane</keyword>
<accession>A0A225DEJ3</accession>
<reference evidence="4" key="1">
    <citation type="submission" date="2017-06" db="EMBL/GenBank/DDBJ databases">
        <title>Genome analysis of Fimbriiglobus ruber SP5, the first member of the order Planctomycetales with confirmed chitinolytic capability.</title>
        <authorList>
            <person name="Ravin N.V."/>
            <person name="Rakitin A.L."/>
            <person name="Ivanova A.A."/>
            <person name="Beletsky A.V."/>
            <person name="Kulichevskaya I.S."/>
            <person name="Mardanov A.V."/>
            <person name="Dedysh S.N."/>
        </authorList>
    </citation>
    <scope>NUCLEOTIDE SEQUENCE [LARGE SCALE GENOMIC DNA]</scope>
    <source>
        <strain evidence="4">SP5</strain>
    </source>
</reference>
<proteinExistence type="predicted"/>
<gene>
    <name evidence="3" type="ORF">FRUB_08329</name>
</gene>
<feature type="compositionally biased region" description="Polar residues" evidence="1">
    <location>
        <begin position="137"/>
        <end position="154"/>
    </location>
</feature>
<organism evidence="3 4">
    <name type="scientific">Fimbriiglobus ruber</name>
    <dbReference type="NCBI Taxonomy" id="1908690"/>
    <lineage>
        <taxon>Bacteria</taxon>
        <taxon>Pseudomonadati</taxon>
        <taxon>Planctomycetota</taxon>
        <taxon>Planctomycetia</taxon>
        <taxon>Gemmatales</taxon>
        <taxon>Gemmataceae</taxon>
        <taxon>Fimbriiglobus</taxon>
    </lineage>
</organism>
<evidence type="ECO:0000256" key="1">
    <source>
        <dbReference type="SAM" id="MobiDB-lite"/>
    </source>
</evidence>
<evidence type="ECO:0000313" key="4">
    <source>
        <dbReference type="Proteomes" id="UP000214646"/>
    </source>
</evidence>
<protein>
    <submittedName>
        <fullName evidence="3">Uncharacterized protein</fullName>
    </submittedName>
</protein>
<evidence type="ECO:0000256" key="2">
    <source>
        <dbReference type="SAM" id="Phobius"/>
    </source>
</evidence>
<evidence type="ECO:0000313" key="3">
    <source>
        <dbReference type="EMBL" id="OWK35766.1"/>
    </source>
</evidence>
<name>A0A225DEJ3_9BACT</name>
<dbReference type="Proteomes" id="UP000214646">
    <property type="component" value="Unassembled WGS sequence"/>
</dbReference>
<keyword evidence="2" id="KW-1133">Transmembrane helix</keyword>
<dbReference type="EMBL" id="NIDE01000017">
    <property type="protein sequence ID" value="OWK35766.1"/>
    <property type="molecule type" value="Genomic_DNA"/>
</dbReference>
<feature type="transmembrane region" description="Helical" evidence="2">
    <location>
        <begin position="23"/>
        <end position="42"/>
    </location>
</feature>
<keyword evidence="4" id="KW-1185">Reference proteome</keyword>
<feature type="transmembrane region" description="Helical" evidence="2">
    <location>
        <begin position="48"/>
        <end position="69"/>
    </location>
</feature>